<organism evidence="2 4">
    <name type="scientific">Enterocloster clostridioformis</name>
    <dbReference type="NCBI Taxonomy" id="1531"/>
    <lineage>
        <taxon>Bacteria</taxon>
        <taxon>Bacillati</taxon>
        <taxon>Bacillota</taxon>
        <taxon>Clostridia</taxon>
        <taxon>Lachnospirales</taxon>
        <taxon>Lachnospiraceae</taxon>
        <taxon>Enterocloster</taxon>
    </lineage>
</organism>
<evidence type="ECO:0000313" key="2">
    <source>
        <dbReference type="EMBL" id="CUN87663.1"/>
    </source>
</evidence>
<dbReference type="EC" id="3.2.1.37" evidence="2"/>
<dbReference type="Proteomes" id="UP000251853">
    <property type="component" value="Unassembled WGS sequence"/>
</dbReference>
<evidence type="ECO:0000259" key="1">
    <source>
        <dbReference type="Pfam" id="PF17851"/>
    </source>
</evidence>
<dbReference type="SUPFAM" id="SSF49899">
    <property type="entry name" value="Concanavalin A-like lectins/glucanases"/>
    <property type="match status" value="1"/>
</dbReference>
<dbReference type="Pfam" id="PF17851">
    <property type="entry name" value="GH43_C2"/>
    <property type="match status" value="1"/>
</dbReference>
<protein>
    <submittedName>
        <fullName evidence="2">Xylan 1,4-beta-xylosidase</fullName>
        <ecNumber evidence="2">3.2.1.37</ecNumber>
    </submittedName>
</protein>
<dbReference type="AlphaFoldDB" id="A0A174AHI9"/>
<dbReference type="Proteomes" id="UP000095512">
    <property type="component" value="Unassembled WGS sequence"/>
</dbReference>
<keyword evidence="2" id="KW-0326">Glycosidase</keyword>
<keyword evidence="2" id="KW-0378">Hydrolase</keyword>
<dbReference type="Gene3D" id="2.60.120.200">
    <property type="match status" value="1"/>
</dbReference>
<dbReference type="EMBL" id="UAVW01000015">
    <property type="protein sequence ID" value="SQB14555.1"/>
    <property type="molecule type" value="Genomic_DNA"/>
</dbReference>
<evidence type="ECO:0000313" key="4">
    <source>
        <dbReference type="Proteomes" id="UP000095512"/>
    </source>
</evidence>
<gene>
    <name evidence="2" type="primary">xynB</name>
    <name evidence="2" type="ORF">ERS852480_00059</name>
    <name evidence="3" type="ORF">NCTC11224_03609</name>
</gene>
<sequence length="137" mass="16111">MPQVHQHSAGLILYYDNMNYINLRKYYSETLGQSALSVIHLENGVRTEFLNTRIPVEDRPVYLRLYVQGRQSWFEWSYDGEKYEKIGCIFDTTRFSDEYCKYGEFTGTMAGITCADRVKHAHYADFDFLEYVEEQGG</sequence>
<dbReference type="GO" id="GO:0009044">
    <property type="term" value="F:xylan 1,4-beta-xylosidase activity"/>
    <property type="evidence" value="ECO:0007669"/>
    <property type="project" value="UniProtKB-EC"/>
</dbReference>
<name>A0A174AHI9_9FIRM</name>
<evidence type="ECO:0000313" key="3">
    <source>
        <dbReference type="EMBL" id="SQB14555.1"/>
    </source>
</evidence>
<dbReference type="InterPro" id="IPR041542">
    <property type="entry name" value="GH43_C2"/>
</dbReference>
<evidence type="ECO:0000313" key="5">
    <source>
        <dbReference type="Proteomes" id="UP000251853"/>
    </source>
</evidence>
<reference evidence="2 4" key="1">
    <citation type="submission" date="2015-09" db="EMBL/GenBank/DDBJ databases">
        <authorList>
            <consortium name="Pathogen Informatics"/>
        </authorList>
    </citation>
    <scope>NUCLEOTIDE SEQUENCE [LARGE SCALE GENOMIC DNA]</scope>
    <source>
        <strain evidence="2 4">2789STDY5834865</strain>
    </source>
</reference>
<dbReference type="RefSeq" id="WP_022200786.1">
    <property type="nucleotide sequence ID" value="NZ_CATYWZ010000030.1"/>
</dbReference>
<accession>A0A174AHI9</accession>
<reference evidence="3 5" key="2">
    <citation type="submission" date="2018-06" db="EMBL/GenBank/DDBJ databases">
        <authorList>
            <consortium name="Pathogen Informatics"/>
            <person name="Doyle S."/>
        </authorList>
    </citation>
    <scope>NUCLEOTIDE SEQUENCE [LARGE SCALE GENOMIC DNA]</scope>
    <source>
        <strain evidence="3 5">NCTC11224</strain>
    </source>
</reference>
<dbReference type="EMBL" id="CZAB01000001">
    <property type="protein sequence ID" value="CUN87663.1"/>
    <property type="molecule type" value="Genomic_DNA"/>
</dbReference>
<dbReference type="InterPro" id="IPR013320">
    <property type="entry name" value="ConA-like_dom_sf"/>
</dbReference>
<keyword evidence="5" id="KW-1185">Reference proteome</keyword>
<feature type="domain" description="Beta-xylosidase C-terminal Concanavalin A-like" evidence="1">
    <location>
        <begin position="2"/>
        <end position="131"/>
    </location>
</feature>
<proteinExistence type="predicted"/>